<dbReference type="AlphaFoldDB" id="C8XE75"/>
<dbReference type="eggNOG" id="COG2814">
    <property type="taxonomic scope" value="Bacteria"/>
</dbReference>
<dbReference type="PANTHER" id="PTHR23513:SF17">
    <property type="entry name" value="MEMBRANE PROTEIN"/>
    <property type="match status" value="1"/>
</dbReference>
<feature type="transmembrane region" description="Helical" evidence="6">
    <location>
        <begin position="81"/>
        <end position="101"/>
    </location>
</feature>
<feature type="transmembrane region" description="Helical" evidence="6">
    <location>
        <begin position="395"/>
        <end position="415"/>
    </location>
</feature>
<dbReference type="PANTHER" id="PTHR23513">
    <property type="entry name" value="INTEGRAL MEMBRANE EFFLUX PROTEIN-RELATED"/>
    <property type="match status" value="1"/>
</dbReference>
<keyword evidence="8" id="KW-1185">Reference proteome</keyword>
<dbReference type="STRING" id="479431.Namu_5396"/>
<gene>
    <name evidence="7" type="ordered locus">Namu_5396</name>
</gene>
<proteinExistence type="predicted"/>
<feature type="transmembrane region" description="Helical" evidence="6">
    <location>
        <begin position="52"/>
        <end position="74"/>
    </location>
</feature>
<sequence length="442" mass="46795">MRGLLHLLRVRALRRLVYVRVLCAFGDGAFQGALAVLVLFSPERQTNPADIALGFVVLLLPYSVVGPFAGALLDRWSRRRVIVWANLIRCALVGIVALQIAADLPNIVLFVTALLIMGVGRFVGSGLSASMPHTVAKDSLVGANALATTSGAIATAIGGGYAIALRGLLGESSGRIAIITATVLLFYLAAALIATRFRLMELGPDETDEPAQTMRAVLQGFASGLHHVIARPTVGLAVLVVMAVRFCFGLCTMVVLLLFQKHFTEGMWVLRPGPTGIAEVLAVGALGVFGGAVVTAPVVRRLGRTRWLVILLTAVSIIVLAFGGLFTIWSTLVTTFAVGFAYQSSKVCMDSVVQADSDDAFVGRVFALYDTANNLSYVLAFCLGVLIVPPQGNGLGAVILVAAVFLATGWGYGWAMLRLTRRPGRPVTVLAHSESAPPDRTE</sequence>
<accession>C8XE75</accession>
<reference evidence="7 8" key="2">
    <citation type="journal article" date="2010" name="Stand. Genomic Sci.">
        <title>Complete genome sequence of Nakamurella multipartita type strain (Y-104).</title>
        <authorList>
            <person name="Tice H."/>
            <person name="Mayilraj S."/>
            <person name="Sims D."/>
            <person name="Lapidus A."/>
            <person name="Nolan M."/>
            <person name="Lucas S."/>
            <person name="Glavina Del Rio T."/>
            <person name="Copeland A."/>
            <person name="Cheng J.F."/>
            <person name="Meincke L."/>
            <person name="Bruce D."/>
            <person name="Goodwin L."/>
            <person name="Pitluck S."/>
            <person name="Ivanova N."/>
            <person name="Mavromatis K."/>
            <person name="Ovchinnikova G."/>
            <person name="Pati A."/>
            <person name="Chen A."/>
            <person name="Palaniappan K."/>
            <person name="Land M."/>
            <person name="Hauser L."/>
            <person name="Chang Y.J."/>
            <person name="Jeffries C.D."/>
            <person name="Detter J.C."/>
            <person name="Brettin T."/>
            <person name="Rohde M."/>
            <person name="Goker M."/>
            <person name="Bristow J."/>
            <person name="Eisen J.A."/>
            <person name="Markowitz V."/>
            <person name="Hugenholtz P."/>
            <person name="Kyrpides N.C."/>
            <person name="Klenk H.P."/>
            <person name="Chen F."/>
        </authorList>
    </citation>
    <scope>NUCLEOTIDE SEQUENCE [LARGE SCALE GENOMIC DNA]</scope>
    <source>
        <strain evidence="8">ATCC 700099 / DSM 44233 / CIP 104796 / JCM 9543 / NBRC 105858 / Y-104</strain>
    </source>
</reference>
<feature type="transmembrane region" description="Helical" evidence="6">
    <location>
        <begin position="307"/>
        <end position="329"/>
    </location>
</feature>
<evidence type="ECO:0000256" key="1">
    <source>
        <dbReference type="ARBA" id="ARBA00004651"/>
    </source>
</evidence>
<feature type="transmembrane region" description="Helical" evidence="6">
    <location>
        <begin position="236"/>
        <end position="260"/>
    </location>
</feature>
<organism evidence="7 8">
    <name type="scientific">Nakamurella multipartita (strain ATCC 700099 / DSM 44233 / CIP 104796 / JCM 9543 / NBRC 105858 / Y-104)</name>
    <name type="common">Microsphaera multipartita</name>
    <dbReference type="NCBI Taxonomy" id="479431"/>
    <lineage>
        <taxon>Bacteria</taxon>
        <taxon>Bacillati</taxon>
        <taxon>Actinomycetota</taxon>
        <taxon>Actinomycetes</taxon>
        <taxon>Nakamurellales</taxon>
        <taxon>Nakamurellaceae</taxon>
        <taxon>Nakamurella</taxon>
    </lineage>
</organism>
<comment type="subcellular location">
    <subcellularLocation>
        <location evidence="1">Cell membrane</location>
        <topology evidence="1">Multi-pass membrane protein</topology>
    </subcellularLocation>
</comment>
<dbReference type="InterPro" id="IPR036259">
    <property type="entry name" value="MFS_trans_sf"/>
</dbReference>
<dbReference type="EMBL" id="CP001737">
    <property type="protein sequence ID" value="ACV81659.1"/>
    <property type="molecule type" value="Genomic_DNA"/>
</dbReference>
<dbReference type="InterPro" id="IPR011701">
    <property type="entry name" value="MFS"/>
</dbReference>
<evidence type="ECO:0000256" key="4">
    <source>
        <dbReference type="ARBA" id="ARBA00022989"/>
    </source>
</evidence>
<feature type="transmembrane region" description="Helical" evidence="6">
    <location>
        <begin position="107"/>
        <end position="129"/>
    </location>
</feature>
<dbReference type="Proteomes" id="UP000002218">
    <property type="component" value="Chromosome"/>
</dbReference>
<dbReference type="KEGG" id="nml:Namu_5396"/>
<evidence type="ECO:0000313" key="8">
    <source>
        <dbReference type="Proteomes" id="UP000002218"/>
    </source>
</evidence>
<dbReference type="InParanoid" id="C8XE75"/>
<dbReference type="HOGENOM" id="CLU_052021_0_0_11"/>
<evidence type="ECO:0000313" key="7">
    <source>
        <dbReference type="EMBL" id="ACV81659.1"/>
    </source>
</evidence>
<evidence type="ECO:0000256" key="6">
    <source>
        <dbReference type="SAM" id="Phobius"/>
    </source>
</evidence>
<reference evidence="8" key="1">
    <citation type="submission" date="2009-09" db="EMBL/GenBank/DDBJ databases">
        <title>The complete genome of Nakamurella multipartita DSM 44233.</title>
        <authorList>
            <consortium name="US DOE Joint Genome Institute (JGI-PGF)"/>
            <person name="Lucas S."/>
            <person name="Copeland A."/>
            <person name="Lapidus A."/>
            <person name="Glavina del Rio T."/>
            <person name="Dalin E."/>
            <person name="Tice H."/>
            <person name="Bruce D."/>
            <person name="Goodwin L."/>
            <person name="Pitluck S."/>
            <person name="Kyrpides N."/>
            <person name="Mavromatis K."/>
            <person name="Ivanova N."/>
            <person name="Ovchinnikova G."/>
            <person name="Sims D."/>
            <person name="Meincke L."/>
            <person name="Brettin T."/>
            <person name="Detter J.C."/>
            <person name="Han C."/>
            <person name="Larimer F."/>
            <person name="Land M."/>
            <person name="Hauser L."/>
            <person name="Markowitz V."/>
            <person name="Cheng J.-F."/>
            <person name="Hugenholtz P."/>
            <person name="Woyke T."/>
            <person name="Wu D."/>
            <person name="Klenk H.-P."/>
            <person name="Eisen J.A."/>
        </authorList>
    </citation>
    <scope>NUCLEOTIDE SEQUENCE [LARGE SCALE GENOMIC DNA]</scope>
    <source>
        <strain evidence="8">ATCC 700099 / DSM 44233 / CIP 104796 / JCM 9543 / NBRC 105858 / Y-104</strain>
    </source>
</reference>
<keyword evidence="2" id="KW-1003">Cell membrane</keyword>
<evidence type="ECO:0000256" key="2">
    <source>
        <dbReference type="ARBA" id="ARBA00022475"/>
    </source>
</evidence>
<dbReference type="GO" id="GO:0022857">
    <property type="term" value="F:transmembrane transporter activity"/>
    <property type="evidence" value="ECO:0007669"/>
    <property type="project" value="InterPro"/>
</dbReference>
<feature type="transmembrane region" description="Helical" evidence="6">
    <location>
        <begin position="141"/>
        <end position="164"/>
    </location>
</feature>
<feature type="transmembrane region" description="Helical" evidence="6">
    <location>
        <begin position="280"/>
        <end position="300"/>
    </location>
</feature>
<dbReference type="Gene3D" id="1.20.1250.20">
    <property type="entry name" value="MFS general substrate transporter like domains"/>
    <property type="match status" value="1"/>
</dbReference>
<protein>
    <submittedName>
        <fullName evidence="7">Major facilitator superfamily MFS_1</fullName>
    </submittedName>
</protein>
<evidence type="ECO:0000256" key="3">
    <source>
        <dbReference type="ARBA" id="ARBA00022692"/>
    </source>
</evidence>
<feature type="transmembrane region" description="Helical" evidence="6">
    <location>
        <begin position="176"/>
        <end position="194"/>
    </location>
</feature>
<keyword evidence="5 6" id="KW-0472">Membrane</keyword>
<evidence type="ECO:0000256" key="5">
    <source>
        <dbReference type="ARBA" id="ARBA00023136"/>
    </source>
</evidence>
<feature type="transmembrane region" description="Helical" evidence="6">
    <location>
        <begin position="21"/>
        <end position="40"/>
    </location>
</feature>
<dbReference type="CDD" id="cd06173">
    <property type="entry name" value="MFS_MefA_like"/>
    <property type="match status" value="1"/>
</dbReference>
<keyword evidence="4 6" id="KW-1133">Transmembrane helix</keyword>
<dbReference type="SUPFAM" id="SSF103473">
    <property type="entry name" value="MFS general substrate transporter"/>
    <property type="match status" value="1"/>
</dbReference>
<dbReference type="Pfam" id="PF07690">
    <property type="entry name" value="MFS_1"/>
    <property type="match status" value="1"/>
</dbReference>
<name>C8XE75_NAKMY</name>
<keyword evidence="3 6" id="KW-0812">Transmembrane</keyword>
<dbReference type="GO" id="GO:0005886">
    <property type="term" value="C:plasma membrane"/>
    <property type="evidence" value="ECO:0007669"/>
    <property type="project" value="UniProtKB-SubCell"/>
</dbReference>